<evidence type="ECO:0000313" key="4">
    <source>
        <dbReference type="EMBL" id="SDF00532.1"/>
    </source>
</evidence>
<feature type="domain" description="Nitroreductase" evidence="3">
    <location>
        <begin position="196"/>
        <end position="239"/>
    </location>
</feature>
<dbReference type="RefSeq" id="WP_092364600.1">
    <property type="nucleotide sequence ID" value="NZ_FNBM01000001.1"/>
</dbReference>
<dbReference type="STRING" id="640205.SAMN05216381_0679"/>
<name>A0A1G7HJ74_9GAMM</name>
<feature type="domain" description="Nitroreductase" evidence="3">
    <location>
        <begin position="260"/>
        <end position="339"/>
    </location>
</feature>
<dbReference type="SUPFAM" id="SSF55469">
    <property type="entry name" value="FMN-dependent nitroreductase-like"/>
    <property type="match status" value="1"/>
</dbReference>
<reference evidence="4 5" key="1">
    <citation type="submission" date="2016-10" db="EMBL/GenBank/DDBJ databases">
        <authorList>
            <person name="de Groot N.N."/>
        </authorList>
    </citation>
    <scope>NUCLEOTIDE SEQUENCE [LARGE SCALE GENOMIC DNA]</scope>
    <source>
        <strain evidence="4 5">LMG 25475</strain>
    </source>
</reference>
<dbReference type="OrthoDB" id="9802510at2"/>
<dbReference type="InterPro" id="IPR029479">
    <property type="entry name" value="Nitroreductase"/>
</dbReference>
<evidence type="ECO:0000256" key="1">
    <source>
        <dbReference type="ARBA" id="ARBA00007118"/>
    </source>
</evidence>
<dbReference type="PANTHER" id="PTHR43673:SF10">
    <property type="entry name" value="NADH DEHYDROGENASE_NAD(P)H NITROREDUCTASE XCC3605-RELATED"/>
    <property type="match status" value="1"/>
</dbReference>
<accession>A0A1G7HJ74</accession>
<protein>
    <submittedName>
        <fullName evidence="4">Nitroreductase</fullName>
    </submittedName>
</protein>
<dbReference type="AlphaFoldDB" id="A0A1G7HJ74"/>
<dbReference type="Proteomes" id="UP000243378">
    <property type="component" value="Unassembled WGS sequence"/>
</dbReference>
<dbReference type="Gene3D" id="3.40.109.10">
    <property type="entry name" value="NADH Oxidase"/>
    <property type="match status" value="1"/>
</dbReference>
<sequence>MKMLKESLKKVLPRDSIDSLKGLQKKFAIGWIRALSRSATLRRFHYSFFSSAFDREAYAVVVGHLQHEENLSGAEPVNYFLRRAVHRIEKGLIMQPRREVFALDYIGDTVDSYIASLNGNVDRDEVSWAHDVLAEYFAVTSEHPVINRAREKFARIERPAGSPSSLRTPGANRVPFVADVSTPSVDYTAMRQLSMKRRSVRWYQDRPVPREVIDKAVEVAVQSPSACNRQPYRFLIFDDAVSVAQASRLPMGVAGFDHNFPAIVAVVGRLRAYPHVRDRHVIYIDGALAAMSFMFALEAQGVSSCSINWPDIPEREEAAAKLLKLDPDERIVMFISLGYAADTGLVPYSQKLSLEEARTYGQLETSSR</sequence>
<dbReference type="EMBL" id="FNBM01000001">
    <property type="protein sequence ID" value="SDF00532.1"/>
    <property type="molecule type" value="Genomic_DNA"/>
</dbReference>
<evidence type="ECO:0000313" key="5">
    <source>
        <dbReference type="Proteomes" id="UP000243378"/>
    </source>
</evidence>
<evidence type="ECO:0000259" key="3">
    <source>
        <dbReference type="Pfam" id="PF00881"/>
    </source>
</evidence>
<gene>
    <name evidence="4" type="ORF">SAMN05216381_0679</name>
</gene>
<evidence type="ECO:0000256" key="2">
    <source>
        <dbReference type="ARBA" id="ARBA00023002"/>
    </source>
</evidence>
<organism evidence="4 5">
    <name type="scientific">Phytopseudomonas seleniipraecipitans</name>
    <dbReference type="NCBI Taxonomy" id="640205"/>
    <lineage>
        <taxon>Bacteria</taxon>
        <taxon>Pseudomonadati</taxon>
        <taxon>Pseudomonadota</taxon>
        <taxon>Gammaproteobacteria</taxon>
        <taxon>Pseudomonadales</taxon>
        <taxon>Pseudomonadaceae</taxon>
        <taxon>Phytopseudomonas</taxon>
    </lineage>
</organism>
<dbReference type="GO" id="GO:0016491">
    <property type="term" value="F:oxidoreductase activity"/>
    <property type="evidence" value="ECO:0007669"/>
    <property type="project" value="UniProtKB-KW"/>
</dbReference>
<keyword evidence="2" id="KW-0560">Oxidoreductase</keyword>
<dbReference type="Pfam" id="PF00881">
    <property type="entry name" value="Nitroreductase"/>
    <property type="match status" value="2"/>
</dbReference>
<dbReference type="PANTHER" id="PTHR43673">
    <property type="entry name" value="NAD(P)H NITROREDUCTASE YDGI-RELATED"/>
    <property type="match status" value="1"/>
</dbReference>
<proteinExistence type="inferred from homology"/>
<dbReference type="CDD" id="cd02062">
    <property type="entry name" value="Nitro_FMN_reductase"/>
    <property type="match status" value="1"/>
</dbReference>
<dbReference type="InterPro" id="IPR000415">
    <property type="entry name" value="Nitroreductase-like"/>
</dbReference>
<comment type="similarity">
    <text evidence="1">Belongs to the nitroreductase family.</text>
</comment>